<evidence type="ECO:0000313" key="13">
    <source>
        <dbReference type="EMBL" id="PPQ33977.1"/>
    </source>
</evidence>
<evidence type="ECO:0000256" key="5">
    <source>
        <dbReference type="ARBA" id="ARBA00022679"/>
    </source>
</evidence>
<keyword evidence="6 11" id="KW-0548">Nucleotidyltransferase</keyword>
<dbReference type="CDD" id="cd02165">
    <property type="entry name" value="NMNAT"/>
    <property type="match status" value="1"/>
</dbReference>
<evidence type="ECO:0000256" key="6">
    <source>
        <dbReference type="ARBA" id="ARBA00022695"/>
    </source>
</evidence>
<keyword evidence="14" id="KW-1185">Reference proteome</keyword>
<name>A0A2S6NH93_RHOGL</name>
<comment type="similarity">
    <text evidence="3 11">Belongs to the NadD family.</text>
</comment>
<dbReference type="GO" id="GO:0004515">
    <property type="term" value="F:nicotinate-nucleotide adenylyltransferase activity"/>
    <property type="evidence" value="ECO:0007669"/>
    <property type="project" value="UniProtKB-UniRule"/>
</dbReference>
<dbReference type="InterPro" id="IPR004821">
    <property type="entry name" value="Cyt_trans-like"/>
</dbReference>
<sequence>MRDVEPIPRFGHRRRLRVGLLGGSFNPAHEGHRHVAEQAARWLRLDQVWLLVSPGNPLKPEAGMAPFAERLASARRIADGRRVLASGVEADLGTRYTVDTMRRLTRLFPRVKFVWIMGADILDELPRWRRWTDIAGRLPFAVLPRPNYNARALAGQAAHRLRAGRRRPREALLLPGAAPGWVFLPVRENPVSATAIRRAAAEGIVP</sequence>
<keyword evidence="4 11" id="KW-0662">Pyridine nucleotide biosynthesis</keyword>
<proteinExistence type="inferred from homology"/>
<dbReference type="EC" id="2.7.7.18" evidence="11"/>
<keyword evidence="5 11" id="KW-0808">Transferase</keyword>
<dbReference type="EMBL" id="NHRY01000134">
    <property type="protein sequence ID" value="PPQ33977.1"/>
    <property type="molecule type" value="Genomic_DNA"/>
</dbReference>
<keyword evidence="9 11" id="KW-0520">NAD</keyword>
<protein>
    <recommendedName>
        <fullName evidence="11">Probable nicotinate-nucleotide adenylyltransferase</fullName>
        <ecNumber evidence="11">2.7.7.18</ecNumber>
    </recommendedName>
    <alternativeName>
        <fullName evidence="11">Deamido-NAD(+) diphosphorylase</fullName>
    </alternativeName>
    <alternativeName>
        <fullName evidence="11">Deamido-NAD(+) pyrophosphorylase</fullName>
    </alternativeName>
    <alternativeName>
        <fullName evidence="11">Nicotinate mononucleotide adenylyltransferase</fullName>
        <shortName evidence="11">NaMN adenylyltransferase</shortName>
    </alternativeName>
</protein>
<dbReference type="Proteomes" id="UP000239724">
    <property type="component" value="Unassembled WGS sequence"/>
</dbReference>
<evidence type="ECO:0000256" key="10">
    <source>
        <dbReference type="ARBA" id="ARBA00048721"/>
    </source>
</evidence>
<organism evidence="13 14">
    <name type="scientific">Rhodopila globiformis</name>
    <name type="common">Rhodopseudomonas globiformis</name>
    <dbReference type="NCBI Taxonomy" id="1071"/>
    <lineage>
        <taxon>Bacteria</taxon>
        <taxon>Pseudomonadati</taxon>
        <taxon>Pseudomonadota</taxon>
        <taxon>Alphaproteobacteria</taxon>
        <taxon>Acetobacterales</taxon>
        <taxon>Acetobacteraceae</taxon>
        <taxon>Rhodopila</taxon>
    </lineage>
</organism>
<dbReference type="GO" id="GO:0005524">
    <property type="term" value="F:ATP binding"/>
    <property type="evidence" value="ECO:0007669"/>
    <property type="project" value="UniProtKB-KW"/>
</dbReference>
<keyword evidence="8 11" id="KW-0067">ATP-binding</keyword>
<dbReference type="NCBIfam" id="NF000843">
    <property type="entry name" value="PRK00071.2-2"/>
    <property type="match status" value="1"/>
</dbReference>
<dbReference type="SUPFAM" id="SSF52374">
    <property type="entry name" value="Nucleotidylyl transferase"/>
    <property type="match status" value="1"/>
</dbReference>
<evidence type="ECO:0000256" key="11">
    <source>
        <dbReference type="HAMAP-Rule" id="MF_00244"/>
    </source>
</evidence>
<evidence type="ECO:0000259" key="12">
    <source>
        <dbReference type="Pfam" id="PF01467"/>
    </source>
</evidence>
<feature type="domain" description="Cytidyltransferase-like" evidence="12">
    <location>
        <begin position="20"/>
        <end position="198"/>
    </location>
</feature>
<evidence type="ECO:0000256" key="2">
    <source>
        <dbReference type="ARBA" id="ARBA00005019"/>
    </source>
</evidence>
<evidence type="ECO:0000313" key="14">
    <source>
        <dbReference type="Proteomes" id="UP000239724"/>
    </source>
</evidence>
<keyword evidence="7 11" id="KW-0547">Nucleotide-binding</keyword>
<dbReference type="UniPathway" id="UPA00253">
    <property type="reaction ID" value="UER00332"/>
</dbReference>
<dbReference type="Gene3D" id="3.40.50.620">
    <property type="entry name" value="HUPs"/>
    <property type="match status" value="1"/>
</dbReference>
<evidence type="ECO:0000256" key="7">
    <source>
        <dbReference type="ARBA" id="ARBA00022741"/>
    </source>
</evidence>
<evidence type="ECO:0000256" key="9">
    <source>
        <dbReference type="ARBA" id="ARBA00023027"/>
    </source>
</evidence>
<comment type="catalytic activity">
    <reaction evidence="10 11">
        <text>nicotinate beta-D-ribonucleotide + ATP + H(+) = deamido-NAD(+) + diphosphate</text>
        <dbReference type="Rhea" id="RHEA:22860"/>
        <dbReference type="ChEBI" id="CHEBI:15378"/>
        <dbReference type="ChEBI" id="CHEBI:30616"/>
        <dbReference type="ChEBI" id="CHEBI:33019"/>
        <dbReference type="ChEBI" id="CHEBI:57502"/>
        <dbReference type="ChEBI" id="CHEBI:58437"/>
        <dbReference type="EC" id="2.7.7.18"/>
    </reaction>
</comment>
<evidence type="ECO:0000256" key="8">
    <source>
        <dbReference type="ARBA" id="ARBA00022840"/>
    </source>
</evidence>
<evidence type="ECO:0000256" key="1">
    <source>
        <dbReference type="ARBA" id="ARBA00002324"/>
    </source>
</evidence>
<dbReference type="Pfam" id="PF01467">
    <property type="entry name" value="CTP_transf_like"/>
    <property type="match status" value="1"/>
</dbReference>
<comment type="pathway">
    <text evidence="2 11">Cofactor biosynthesis; NAD(+) biosynthesis; deamido-NAD(+) from nicotinate D-ribonucleotide: step 1/1.</text>
</comment>
<comment type="caution">
    <text evidence="13">The sequence shown here is derived from an EMBL/GenBank/DDBJ whole genome shotgun (WGS) entry which is preliminary data.</text>
</comment>
<dbReference type="OrthoDB" id="5295945at2"/>
<dbReference type="InterPro" id="IPR014729">
    <property type="entry name" value="Rossmann-like_a/b/a_fold"/>
</dbReference>
<dbReference type="PANTHER" id="PTHR39321:SF3">
    <property type="entry name" value="PHOSPHOPANTETHEINE ADENYLYLTRANSFERASE"/>
    <property type="match status" value="1"/>
</dbReference>
<evidence type="ECO:0000256" key="4">
    <source>
        <dbReference type="ARBA" id="ARBA00022642"/>
    </source>
</evidence>
<reference evidence="13 14" key="1">
    <citation type="journal article" date="2018" name="Arch. Microbiol.">
        <title>New insights into the metabolic potential of the phototrophic purple bacterium Rhodopila globiformis DSM 161(T) from its draft genome sequence and evidence for a vanadium-dependent nitrogenase.</title>
        <authorList>
            <person name="Imhoff J.F."/>
            <person name="Rahn T."/>
            <person name="Kunzel S."/>
            <person name="Neulinger S.C."/>
        </authorList>
    </citation>
    <scope>NUCLEOTIDE SEQUENCE [LARGE SCALE GENOMIC DNA]</scope>
    <source>
        <strain evidence="13 14">DSM 161</strain>
    </source>
</reference>
<accession>A0A2S6NH93</accession>
<dbReference type="PANTHER" id="PTHR39321">
    <property type="entry name" value="NICOTINATE-NUCLEOTIDE ADENYLYLTRANSFERASE-RELATED"/>
    <property type="match status" value="1"/>
</dbReference>
<evidence type="ECO:0000256" key="3">
    <source>
        <dbReference type="ARBA" id="ARBA00009014"/>
    </source>
</evidence>
<dbReference type="HAMAP" id="MF_00244">
    <property type="entry name" value="NaMN_adenylyltr"/>
    <property type="match status" value="1"/>
</dbReference>
<dbReference type="GO" id="GO:0009435">
    <property type="term" value="P:NAD+ biosynthetic process"/>
    <property type="evidence" value="ECO:0007669"/>
    <property type="project" value="UniProtKB-UniRule"/>
</dbReference>
<comment type="function">
    <text evidence="1 11">Catalyzes the reversible adenylation of nicotinate mononucleotide (NaMN) to nicotinic acid adenine dinucleotide (NaAD).</text>
</comment>
<dbReference type="AlphaFoldDB" id="A0A2S6NH93"/>
<gene>
    <name evidence="11" type="primary">nadD</name>
    <name evidence="13" type="ORF">CCS01_12930</name>
</gene>
<dbReference type="InterPro" id="IPR005248">
    <property type="entry name" value="NadD/NMNAT"/>
</dbReference>